<accession>A0A9X2XV70</accession>
<gene>
    <name evidence="5" type="ORF">OCK74_12300</name>
</gene>
<keyword evidence="2" id="KW-0808">Transferase</keyword>
<dbReference type="AlphaFoldDB" id="A0A9X2XV70"/>
<evidence type="ECO:0000259" key="4">
    <source>
        <dbReference type="Pfam" id="PF07804"/>
    </source>
</evidence>
<dbReference type="GO" id="GO:0004674">
    <property type="term" value="F:protein serine/threonine kinase activity"/>
    <property type="evidence" value="ECO:0007669"/>
    <property type="project" value="TreeGrafter"/>
</dbReference>
<dbReference type="PANTHER" id="PTHR37419:SF1">
    <property type="entry name" value="SERINE_THREONINE-PROTEIN KINASE TOXIN HIPA"/>
    <property type="match status" value="1"/>
</dbReference>
<evidence type="ECO:0000256" key="2">
    <source>
        <dbReference type="ARBA" id="ARBA00022679"/>
    </source>
</evidence>
<dbReference type="Pfam" id="PF07804">
    <property type="entry name" value="HipA_C"/>
    <property type="match status" value="1"/>
</dbReference>
<dbReference type="InterPro" id="IPR012893">
    <property type="entry name" value="HipA-like_C"/>
</dbReference>
<reference evidence="5" key="2">
    <citation type="submission" date="2023-04" db="EMBL/GenBank/DDBJ databases">
        <title>Paracnuella aquatica gen. nov., sp. nov., a member of the family Chitinophagaceae isolated from a hot spring.</title>
        <authorList>
            <person name="Wang C."/>
        </authorList>
    </citation>
    <scope>NUCLEOTIDE SEQUENCE</scope>
    <source>
        <strain evidence="5">LB-8</strain>
    </source>
</reference>
<dbReference type="PANTHER" id="PTHR37419">
    <property type="entry name" value="SERINE/THREONINE-PROTEIN KINASE TOXIN HIPA"/>
    <property type="match status" value="1"/>
</dbReference>
<name>A0A9X2XV70_9BACT</name>
<evidence type="ECO:0000256" key="3">
    <source>
        <dbReference type="ARBA" id="ARBA00022777"/>
    </source>
</evidence>
<evidence type="ECO:0000313" key="6">
    <source>
        <dbReference type="Proteomes" id="UP001155483"/>
    </source>
</evidence>
<dbReference type="EMBL" id="JAOTIF010000008">
    <property type="protein sequence ID" value="MCU7549904.1"/>
    <property type="molecule type" value="Genomic_DNA"/>
</dbReference>
<dbReference type="Proteomes" id="UP001155483">
    <property type="component" value="Unassembled WGS sequence"/>
</dbReference>
<organism evidence="5 6">
    <name type="scientific">Paraflavisolibacter caeni</name>
    <dbReference type="NCBI Taxonomy" id="2982496"/>
    <lineage>
        <taxon>Bacteria</taxon>
        <taxon>Pseudomonadati</taxon>
        <taxon>Bacteroidota</taxon>
        <taxon>Chitinophagia</taxon>
        <taxon>Chitinophagales</taxon>
        <taxon>Chitinophagaceae</taxon>
        <taxon>Paraflavisolibacter</taxon>
    </lineage>
</organism>
<sequence length="330" mass="37940">MSCPGCYKKGTGRFCRRCRHELFDGARIAAVLPFETPNDSNLAQYQERTKRLSISGVQLKYSLRLEEGQFVLTDRNGAYILKPIPPLPLSLIDQAPENEHLTMQIARQVYGMSTAFNALLRFKDGAPAYITRRFDIVTDKGIRYLQEDFAQLSGRTRKSHGENFKYEGSYEEIGILIRKYIAAAVPALEAYFRLVLFNYLFSNGDAHLKNFSITRTPYGDYGLTPAYDLMCTVLHTEGESDTALELYQDDMEDPFYQSYGFYGRPHFEELARRIGILPRRAAAIIDHLLSKTDKVMEMIEGSYLSASPKERYTHYYLDKVRRFEVEKGIM</sequence>
<evidence type="ECO:0000313" key="5">
    <source>
        <dbReference type="EMBL" id="MCU7549904.1"/>
    </source>
</evidence>
<dbReference type="Gene3D" id="1.10.1070.20">
    <property type="match status" value="1"/>
</dbReference>
<dbReference type="GO" id="GO:0005829">
    <property type="term" value="C:cytosol"/>
    <property type="evidence" value="ECO:0007669"/>
    <property type="project" value="TreeGrafter"/>
</dbReference>
<protein>
    <submittedName>
        <fullName evidence="5">HipA domain-containing protein</fullName>
    </submittedName>
</protein>
<feature type="domain" description="HipA-like C-terminal" evidence="4">
    <location>
        <begin position="52"/>
        <end position="294"/>
    </location>
</feature>
<comment type="similarity">
    <text evidence="1">Belongs to the HipA Ser/Thr kinase family.</text>
</comment>
<comment type="caution">
    <text evidence="5">The sequence shown here is derived from an EMBL/GenBank/DDBJ whole genome shotgun (WGS) entry which is preliminary data.</text>
</comment>
<evidence type="ECO:0000256" key="1">
    <source>
        <dbReference type="ARBA" id="ARBA00010164"/>
    </source>
</evidence>
<keyword evidence="3" id="KW-0418">Kinase</keyword>
<reference evidence="5" key="1">
    <citation type="submission" date="2022-09" db="EMBL/GenBank/DDBJ databases">
        <authorList>
            <person name="Yuan C."/>
            <person name="Ke Z."/>
        </authorList>
    </citation>
    <scope>NUCLEOTIDE SEQUENCE</scope>
    <source>
        <strain evidence="5">LB-8</strain>
    </source>
</reference>
<keyword evidence="6" id="KW-1185">Reference proteome</keyword>
<dbReference type="InterPro" id="IPR052028">
    <property type="entry name" value="HipA_Ser/Thr_kinase"/>
</dbReference>
<dbReference type="RefSeq" id="WP_279297343.1">
    <property type="nucleotide sequence ID" value="NZ_JAOTIF010000008.1"/>
</dbReference>
<proteinExistence type="inferred from homology"/>